<keyword evidence="3" id="KW-0274">FAD</keyword>
<sequence length="159" mass="16797">MTTAHVPVLVAGGGLVGLSAALFLEYHGVPYVLVERWATASPLPRSRGLHTRTGEMYRQAGVEAQILAAASALRAGKFGGAWTGESVRTAESLDLSGRDVAHGRRTGAARHRYRPGRARPAGGRLRDACRAGRRRGPAGPAGSPHRGRSRFRADAGLAR</sequence>
<evidence type="ECO:0000256" key="3">
    <source>
        <dbReference type="ARBA" id="ARBA00022827"/>
    </source>
</evidence>
<evidence type="ECO:0000313" key="8">
    <source>
        <dbReference type="Proteomes" id="UP000432464"/>
    </source>
</evidence>
<keyword evidence="5" id="KW-1133">Transmembrane helix</keyword>
<dbReference type="AlphaFoldDB" id="A0A6I3KVD7"/>
<dbReference type="InterPro" id="IPR036188">
    <property type="entry name" value="FAD/NAD-bd_sf"/>
</dbReference>
<dbReference type="SUPFAM" id="SSF51905">
    <property type="entry name" value="FAD/NAD(P)-binding domain"/>
    <property type="match status" value="1"/>
</dbReference>
<gene>
    <name evidence="7" type="ORF">GLP40_18620</name>
</gene>
<accession>A0A6I3KVD7</accession>
<dbReference type="Proteomes" id="UP000432464">
    <property type="component" value="Unassembled WGS sequence"/>
</dbReference>
<evidence type="ECO:0000259" key="6">
    <source>
        <dbReference type="Pfam" id="PF01494"/>
    </source>
</evidence>
<feature type="transmembrane region" description="Helical" evidence="5">
    <location>
        <begin position="6"/>
        <end position="26"/>
    </location>
</feature>
<evidence type="ECO:0000313" key="7">
    <source>
        <dbReference type="EMBL" id="MTE14773.1"/>
    </source>
</evidence>
<protein>
    <recommendedName>
        <fullName evidence="6">FAD-binding domain-containing protein</fullName>
    </recommendedName>
</protein>
<evidence type="ECO:0000256" key="2">
    <source>
        <dbReference type="ARBA" id="ARBA00022630"/>
    </source>
</evidence>
<organism evidence="7 8">
    <name type="scientific">Nocardia aurantiaca</name>
    <dbReference type="NCBI Taxonomy" id="2675850"/>
    <lineage>
        <taxon>Bacteria</taxon>
        <taxon>Bacillati</taxon>
        <taxon>Actinomycetota</taxon>
        <taxon>Actinomycetes</taxon>
        <taxon>Mycobacteriales</taxon>
        <taxon>Nocardiaceae</taxon>
        <taxon>Nocardia</taxon>
    </lineage>
</organism>
<feature type="compositionally biased region" description="Basic residues" evidence="4">
    <location>
        <begin position="103"/>
        <end position="117"/>
    </location>
</feature>
<dbReference type="Pfam" id="PF01494">
    <property type="entry name" value="FAD_binding_3"/>
    <property type="match status" value="1"/>
</dbReference>
<dbReference type="InterPro" id="IPR002938">
    <property type="entry name" value="FAD-bd"/>
</dbReference>
<name>A0A6I3KVD7_9NOCA</name>
<comment type="caution">
    <text evidence="7">The sequence shown here is derived from an EMBL/GenBank/DDBJ whole genome shotgun (WGS) entry which is preliminary data.</text>
</comment>
<evidence type="ECO:0000256" key="5">
    <source>
        <dbReference type="SAM" id="Phobius"/>
    </source>
</evidence>
<dbReference type="EMBL" id="WMBB01000008">
    <property type="protein sequence ID" value="MTE14773.1"/>
    <property type="molecule type" value="Genomic_DNA"/>
</dbReference>
<evidence type="ECO:0000256" key="1">
    <source>
        <dbReference type="ARBA" id="ARBA00001974"/>
    </source>
</evidence>
<comment type="cofactor">
    <cofactor evidence="1">
        <name>FAD</name>
        <dbReference type="ChEBI" id="CHEBI:57692"/>
    </cofactor>
</comment>
<proteinExistence type="predicted"/>
<feature type="region of interest" description="Disordered" evidence="4">
    <location>
        <begin position="101"/>
        <end position="159"/>
    </location>
</feature>
<keyword evidence="5" id="KW-0472">Membrane</keyword>
<keyword evidence="2" id="KW-0285">Flavoprotein</keyword>
<dbReference type="GO" id="GO:0071949">
    <property type="term" value="F:FAD binding"/>
    <property type="evidence" value="ECO:0007669"/>
    <property type="project" value="InterPro"/>
</dbReference>
<evidence type="ECO:0000256" key="4">
    <source>
        <dbReference type="SAM" id="MobiDB-lite"/>
    </source>
</evidence>
<dbReference type="GO" id="GO:0016709">
    <property type="term" value="F:oxidoreductase activity, acting on paired donors, with incorporation or reduction of molecular oxygen, NAD(P)H as one donor, and incorporation of one atom of oxygen"/>
    <property type="evidence" value="ECO:0007669"/>
    <property type="project" value="UniProtKB-ARBA"/>
</dbReference>
<keyword evidence="5" id="KW-0812">Transmembrane</keyword>
<keyword evidence="8" id="KW-1185">Reference proteome</keyword>
<feature type="domain" description="FAD-binding" evidence="6">
    <location>
        <begin position="6"/>
        <end position="74"/>
    </location>
</feature>
<dbReference type="PANTHER" id="PTHR43004">
    <property type="entry name" value="TRK SYSTEM POTASSIUM UPTAKE PROTEIN"/>
    <property type="match status" value="1"/>
</dbReference>
<dbReference type="InterPro" id="IPR050641">
    <property type="entry name" value="RIFMO-like"/>
</dbReference>
<dbReference type="PANTHER" id="PTHR43004:SF19">
    <property type="entry name" value="BINDING MONOOXYGENASE, PUTATIVE (JCVI)-RELATED"/>
    <property type="match status" value="1"/>
</dbReference>
<reference evidence="7 8" key="1">
    <citation type="submission" date="2019-11" db="EMBL/GenBank/DDBJ databases">
        <title>Nocardia sp. nov. CT2-14 isolated from soil.</title>
        <authorList>
            <person name="Kanchanasin P."/>
            <person name="Tanasupawat S."/>
            <person name="Yuki M."/>
            <person name="Kudo T."/>
        </authorList>
    </citation>
    <scope>NUCLEOTIDE SEQUENCE [LARGE SCALE GENOMIC DNA]</scope>
    <source>
        <strain evidence="7 8">CT2-14</strain>
    </source>
</reference>
<dbReference type="Gene3D" id="3.50.50.60">
    <property type="entry name" value="FAD/NAD(P)-binding domain"/>
    <property type="match status" value="1"/>
</dbReference>